<dbReference type="PANTHER" id="PTHR12210">
    <property type="entry name" value="DULLARD PROTEIN PHOSPHATASE"/>
    <property type="match status" value="1"/>
</dbReference>
<dbReference type="InterPro" id="IPR004274">
    <property type="entry name" value="FCP1_dom"/>
</dbReference>
<feature type="compositionally biased region" description="Basic residues" evidence="1">
    <location>
        <begin position="541"/>
        <end position="551"/>
    </location>
</feature>
<accession>A0A2H3JAD2</accession>
<dbReference type="SUPFAM" id="SSF56784">
    <property type="entry name" value="HAD-like"/>
    <property type="match status" value="1"/>
</dbReference>
<sequence length="715" mass="79557">MSGYHRHPNWGANWRYGDWDRNWSRDDYQGASSSRSSYGSRGYHQRPFYTPDNYHGSWQYYDSWNYRGSQYYSDSRYNGTRHYSDSRRYGGYRHLSDSRDYIDSRNYSDSRRYNYSSYEHTYNNPMDEPVDESRAERRRSPEHSQHSSVPYVPPPLFARKTPVERSPPRTDKPEPVLSPSPSYLELASQSPTTLTAPTSTRKLLILDLNGTLVLRSPHRQKGRTHFPAQPRLRPVHPRPYMRAFTEYLFAPRTRAWLDVMVWSSAQPHSVADMVAHAFGARRDALVAVWARDTLGLTEDAYRSKVQTVKDLSKPWAQLPALLTPLLPSAPAAEAPPHSEDPTSAPEPARTHVHSALTTLLLDDSPLKAVLQPFNHVCIPEYTAALRAKDLQGLQQEQDWALAQNVRAQLNADEDGGEAARVTQTEEEVQQETVFERTEQMEFSLAAMVESTREGDPPLDTTSPVSNKRKRRAARARDLPEPPPDHNDAADNTNDNAGANLSPQLQEEAVSPSTPASSLSIVPVSSQPAAASDSGADTRVKQERKRKSKKQKRIEVLAQTAVQPAPAYDATLLAVVGVLEAAKTQANVAAWVHAGGLWGPGGVPDVCAAAEKEEASETGATERSGVDEGWGAGNDAVTTKDSTGSDRGPREGRTKQEAKAEGYHGDVSPVDAPTEATEARPALMWFEREESLMYWSAQGRKALEELGIPVEHGLER</sequence>
<feature type="region of interest" description="Disordered" evidence="1">
    <location>
        <begin position="327"/>
        <end position="350"/>
    </location>
</feature>
<organism evidence="3 4">
    <name type="scientific">Wolfiporia cocos (strain MD-104)</name>
    <name type="common">Brown rot fungus</name>
    <dbReference type="NCBI Taxonomy" id="742152"/>
    <lineage>
        <taxon>Eukaryota</taxon>
        <taxon>Fungi</taxon>
        <taxon>Dikarya</taxon>
        <taxon>Basidiomycota</taxon>
        <taxon>Agaricomycotina</taxon>
        <taxon>Agaricomycetes</taxon>
        <taxon>Polyporales</taxon>
        <taxon>Phaeolaceae</taxon>
        <taxon>Wolfiporia</taxon>
    </lineage>
</organism>
<dbReference type="Gene3D" id="3.40.50.1000">
    <property type="entry name" value="HAD superfamily/HAD-like"/>
    <property type="match status" value="1"/>
</dbReference>
<evidence type="ECO:0000313" key="3">
    <source>
        <dbReference type="EMBL" id="PCH34628.1"/>
    </source>
</evidence>
<dbReference type="STRING" id="742152.A0A2H3JAD2"/>
<protein>
    <recommendedName>
        <fullName evidence="2">FCP1 homology domain-containing protein</fullName>
    </recommendedName>
</protein>
<dbReference type="SMART" id="SM00577">
    <property type="entry name" value="CPDc"/>
    <property type="match status" value="1"/>
</dbReference>
<feature type="compositionally biased region" description="Basic and acidic residues" evidence="1">
    <location>
        <begin position="161"/>
        <end position="174"/>
    </location>
</feature>
<evidence type="ECO:0000256" key="1">
    <source>
        <dbReference type="SAM" id="MobiDB-lite"/>
    </source>
</evidence>
<gene>
    <name evidence="3" type="ORF">WOLCODRAFT_139474</name>
</gene>
<evidence type="ECO:0000259" key="2">
    <source>
        <dbReference type="PROSITE" id="PS50969"/>
    </source>
</evidence>
<dbReference type="AlphaFoldDB" id="A0A2H3JAD2"/>
<dbReference type="OMA" id="PHGSHFW"/>
<evidence type="ECO:0000313" key="4">
    <source>
        <dbReference type="Proteomes" id="UP000218811"/>
    </source>
</evidence>
<reference evidence="3 4" key="1">
    <citation type="journal article" date="2012" name="Science">
        <title>The Paleozoic origin of enzymatic lignin decomposition reconstructed from 31 fungal genomes.</title>
        <authorList>
            <person name="Floudas D."/>
            <person name="Binder M."/>
            <person name="Riley R."/>
            <person name="Barry K."/>
            <person name="Blanchette R.A."/>
            <person name="Henrissat B."/>
            <person name="Martinez A.T."/>
            <person name="Otillar R."/>
            <person name="Spatafora J.W."/>
            <person name="Yadav J.S."/>
            <person name="Aerts A."/>
            <person name="Benoit I."/>
            <person name="Boyd A."/>
            <person name="Carlson A."/>
            <person name="Copeland A."/>
            <person name="Coutinho P.M."/>
            <person name="de Vries R.P."/>
            <person name="Ferreira P."/>
            <person name="Findley K."/>
            <person name="Foster B."/>
            <person name="Gaskell J."/>
            <person name="Glotzer D."/>
            <person name="Gorecki P."/>
            <person name="Heitman J."/>
            <person name="Hesse C."/>
            <person name="Hori C."/>
            <person name="Igarashi K."/>
            <person name="Jurgens J.A."/>
            <person name="Kallen N."/>
            <person name="Kersten P."/>
            <person name="Kohler A."/>
            <person name="Kuees U."/>
            <person name="Kumar T.K.A."/>
            <person name="Kuo A."/>
            <person name="LaButti K."/>
            <person name="Larrondo L.F."/>
            <person name="Lindquist E."/>
            <person name="Ling A."/>
            <person name="Lombard V."/>
            <person name="Lucas S."/>
            <person name="Lundell T."/>
            <person name="Martin R."/>
            <person name="McLaughlin D.J."/>
            <person name="Morgenstern I."/>
            <person name="Morin E."/>
            <person name="Murat C."/>
            <person name="Nagy L.G."/>
            <person name="Nolan M."/>
            <person name="Ohm R.A."/>
            <person name="Patyshakuliyeva A."/>
            <person name="Rokas A."/>
            <person name="Ruiz-Duenas F.J."/>
            <person name="Sabat G."/>
            <person name="Salamov A."/>
            <person name="Samejima M."/>
            <person name="Schmutz J."/>
            <person name="Slot J.C."/>
            <person name="St John F."/>
            <person name="Stenlid J."/>
            <person name="Sun H."/>
            <person name="Sun S."/>
            <person name="Syed K."/>
            <person name="Tsang A."/>
            <person name="Wiebenga A."/>
            <person name="Young D."/>
            <person name="Pisabarro A."/>
            <person name="Eastwood D.C."/>
            <person name="Martin F."/>
            <person name="Cullen D."/>
            <person name="Grigoriev I.V."/>
            <person name="Hibbett D.S."/>
        </authorList>
    </citation>
    <scope>NUCLEOTIDE SEQUENCE [LARGE SCALE GENOMIC DNA]</scope>
    <source>
        <strain evidence="3 4">MD-104</strain>
    </source>
</reference>
<dbReference type="Pfam" id="PF03031">
    <property type="entry name" value="NIF"/>
    <property type="match status" value="1"/>
</dbReference>
<name>A0A2H3JAD2_WOLCO</name>
<keyword evidence="4" id="KW-1185">Reference proteome</keyword>
<proteinExistence type="predicted"/>
<feature type="domain" description="FCP1 homology" evidence="2">
    <location>
        <begin position="197"/>
        <end position="408"/>
    </location>
</feature>
<feature type="compositionally biased region" description="Basic and acidic residues" evidence="1">
    <location>
        <begin position="131"/>
        <end position="145"/>
    </location>
</feature>
<dbReference type="PROSITE" id="PS50969">
    <property type="entry name" value="FCP1"/>
    <property type="match status" value="1"/>
</dbReference>
<dbReference type="EMBL" id="KB467832">
    <property type="protein sequence ID" value="PCH34628.1"/>
    <property type="molecule type" value="Genomic_DNA"/>
</dbReference>
<feature type="region of interest" description="Disordered" evidence="1">
    <location>
        <begin position="411"/>
        <end position="552"/>
    </location>
</feature>
<feature type="region of interest" description="Disordered" evidence="1">
    <location>
        <begin position="612"/>
        <end position="674"/>
    </location>
</feature>
<dbReference type="InterPro" id="IPR036412">
    <property type="entry name" value="HAD-like_sf"/>
</dbReference>
<feature type="compositionally biased region" description="Basic and acidic residues" evidence="1">
    <location>
        <begin position="474"/>
        <end position="488"/>
    </location>
</feature>
<dbReference type="OrthoDB" id="1711508at2759"/>
<dbReference type="InterPro" id="IPR023214">
    <property type="entry name" value="HAD_sf"/>
</dbReference>
<feature type="compositionally biased region" description="Low complexity" evidence="1">
    <location>
        <begin position="489"/>
        <end position="499"/>
    </location>
</feature>
<dbReference type="Proteomes" id="UP000218811">
    <property type="component" value="Unassembled WGS sequence"/>
</dbReference>
<dbReference type="InterPro" id="IPR050365">
    <property type="entry name" value="TIM50"/>
</dbReference>
<feature type="compositionally biased region" description="Polar residues" evidence="1">
    <location>
        <begin position="500"/>
        <end position="528"/>
    </location>
</feature>
<feature type="compositionally biased region" description="Basic and acidic residues" evidence="1">
    <location>
        <begin position="642"/>
        <end position="663"/>
    </location>
</feature>
<feature type="region of interest" description="Disordered" evidence="1">
    <location>
        <begin position="115"/>
        <end position="195"/>
    </location>
</feature>